<keyword evidence="9" id="KW-0325">Glycoprotein</keyword>
<keyword evidence="5" id="KW-0964">Secreted</keyword>
<dbReference type="Pfam" id="PF02698">
    <property type="entry name" value="DUF218"/>
    <property type="match status" value="1"/>
</dbReference>
<dbReference type="Gene3D" id="3.40.50.1700">
    <property type="entry name" value="Glycoside hydrolase family 3 C-terminal domain"/>
    <property type="match status" value="1"/>
</dbReference>
<dbReference type="InterPro" id="IPR036881">
    <property type="entry name" value="Glyco_hydro_3_C_sf"/>
</dbReference>
<name>A0A166UJU4_COLIC</name>
<dbReference type="InterPro" id="IPR013783">
    <property type="entry name" value="Ig-like_fold"/>
</dbReference>
<dbReference type="PROSITE" id="PS00775">
    <property type="entry name" value="GLYCOSYL_HYDROL_F3"/>
    <property type="match status" value="1"/>
</dbReference>
<organism evidence="15 16">
    <name type="scientific">Colletotrichum incanum</name>
    <name type="common">Soybean anthracnose fungus</name>
    <dbReference type="NCBI Taxonomy" id="1573173"/>
    <lineage>
        <taxon>Eukaryota</taxon>
        <taxon>Fungi</taxon>
        <taxon>Dikarya</taxon>
        <taxon>Ascomycota</taxon>
        <taxon>Pezizomycotina</taxon>
        <taxon>Sordariomycetes</taxon>
        <taxon>Hypocreomycetidae</taxon>
        <taxon>Glomerellales</taxon>
        <taxon>Glomerellaceae</taxon>
        <taxon>Colletotrichum</taxon>
        <taxon>Colletotrichum spaethianum species complex</taxon>
    </lineage>
</organism>
<dbReference type="EMBL" id="LFIW01002349">
    <property type="protein sequence ID" value="KZL73484.1"/>
    <property type="molecule type" value="Genomic_DNA"/>
</dbReference>
<evidence type="ECO:0000256" key="10">
    <source>
        <dbReference type="ARBA" id="ARBA00023277"/>
    </source>
</evidence>
<evidence type="ECO:0000256" key="13">
    <source>
        <dbReference type="RuleBase" id="RU361161"/>
    </source>
</evidence>
<comment type="similarity">
    <text evidence="4 13">Belongs to the glycosyl hydrolase 3 family.</text>
</comment>
<dbReference type="InterPro" id="IPR050288">
    <property type="entry name" value="Cellulose_deg_GH3"/>
</dbReference>
<dbReference type="Pfam" id="PF14310">
    <property type="entry name" value="Fn3-like"/>
    <property type="match status" value="1"/>
</dbReference>
<evidence type="ECO:0000256" key="9">
    <source>
        <dbReference type="ARBA" id="ARBA00023180"/>
    </source>
</evidence>
<evidence type="ECO:0000256" key="5">
    <source>
        <dbReference type="ARBA" id="ARBA00022525"/>
    </source>
</evidence>
<evidence type="ECO:0000256" key="4">
    <source>
        <dbReference type="ARBA" id="ARBA00005336"/>
    </source>
</evidence>
<dbReference type="Proteomes" id="UP000076584">
    <property type="component" value="Unassembled WGS sequence"/>
</dbReference>
<keyword evidence="16" id="KW-1185">Reference proteome</keyword>
<keyword evidence="11 13" id="KW-0326">Glycosidase</keyword>
<comment type="catalytic activity">
    <reaction evidence="1 13">
        <text>Hydrolysis of terminal, non-reducing beta-D-glucosyl residues with release of beta-D-glucose.</text>
        <dbReference type="EC" id="3.2.1.21"/>
    </reaction>
</comment>
<keyword evidence="12 13" id="KW-0624">Polysaccharide degradation</keyword>
<dbReference type="AlphaFoldDB" id="A0A166UJU4"/>
<keyword evidence="7 13" id="KW-0378">Hydrolase</keyword>
<evidence type="ECO:0000256" key="12">
    <source>
        <dbReference type="ARBA" id="ARBA00023326"/>
    </source>
</evidence>
<reference evidence="15 16" key="1">
    <citation type="submission" date="2015-06" db="EMBL/GenBank/DDBJ databases">
        <title>Survival trade-offs in plant roots during colonization by closely related pathogenic and mutualistic fungi.</title>
        <authorList>
            <person name="Hacquard S."/>
            <person name="Kracher B."/>
            <person name="Hiruma K."/>
            <person name="Weinman A."/>
            <person name="Muench P."/>
            <person name="Garrido Oter R."/>
            <person name="Ver Loren van Themaat E."/>
            <person name="Dallerey J.-F."/>
            <person name="Damm U."/>
            <person name="Henrissat B."/>
            <person name="Lespinet O."/>
            <person name="Thon M."/>
            <person name="Kemen E."/>
            <person name="McHardy A.C."/>
            <person name="Schulze-Lefert P."/>
            <person name="O'Connell R.J."/>
        </authorList>
    </citation>
    <scope>NUCLEOTIDE SEQUENCE [LARGE SCALE GENOMIC DNA]</scope>
    <source>
        <strain evidence="15 16">MAFF 238704</strain>
    </source>
</reference>
<comment type="subcellular location">
    <subcellularLocation>
        <location evidence="2">Secreted</location>
    </subcellularLocation>
</comment>
<gene>
    <name evidence="15" type="ORF">CI238_12022</name>
</gene>
<evidence type="ECO:0000313" key="16">
    <source>
        <dbReference type="Proteomes" id="UP000076584"/>
    </source>
</evidence>
<dbReference type="UniPathway" id="UPA00696"/>
<sequence>LVRLEAQVTMKITNYFLASALTGSLVSAQENGSAPSEVPFYGRSPPVYPSPIGNGSSNAGWAAAYRHARALVAQLTVEEKANITRGWNGTCVGNSGEVPRLGIPALCFADAPDGIRGQEFVSAFPAGIHVAATFDKALLYKYGKALGDEYYGKGINVALGPAAGPLGRVARGGRNWEGLSSDPYLAGVGMGAITRGIQDAGVIATPKHWLLNEQEYRRRVSDLGEAISSNVDDRPLHELYVWPFMDSLKEGAASVMCSYQRANHSYGCQNSKLLNGILKTELGFEGFVVSDWQGQMGGVASANAGLDLVMPDAGFWGDKLTEAVNNGSVSESRLSDMATRILAGYHLLHQQHAFPRPAVHSNLQKVFTVDVQDDHATLIRQIGVAGTVMVKNVNNALPFKSPKFLSIYGYDATVKANPWENPSRYGGGYEVNFGWETFNGTLITGGGSGGSTPPYVVSPFQAIQERISKNRGILRWDFYSENPSPPYVNSEACLVFINAYASESFDRLSLTDEFSDNLVQNVAANCSNTVVVIHSAGIRTVDAWIDHPNVTAVLFAGLPGQESGHSLVDVLWGDINPSGKLPYTVAKQESDYGSHLNSSASDDFFPDSDFNEGLYIDYRYFDAQNITPRYEFGYGLSYTNFSFANLSTGLTSDADTSEFPDPAIAIVQGGHPSLWETVAIAKVSVTNTGGVDGAEVAQLYIGVPGDDSPLRQLRGFLRVFLTPGQTKEAVFELTRRDLSVWDVEAQQWRLQRGTYTTDPDAKAIYNYHRMDMPLSPATAIFCLCSLDRRVAARAAQLFLEGYGEYLIYSGGVGKLTAGRFTEPEAEVFAGIARQLGVPDDKIIVESRSGNTGENVRFTHALLKHRGLRMKSLVLVQKPYMERRTYATFLRQWPDADTDFTVTSPKLEFEEYPDAENPKELVINIMVGDLVRIREYPKRGFQIEQEIPEKVWEANRRLIVAGFDSHLP</sequence>
<evidence type="ECO:0000313" key="15">
    <source>
        <dbReference type="EMBL" id="KZL73484.1"/>
    </source>
</evidence>
<evidence type="ECO:0000256" key="3">
    <source>
        <dbReference type="ARBA" id="ARBA00004987"/>
    </source>
</evidence>
<dbReference type="EC" id="3.2.1.21" evidence="13"/>
<dbReference type="GO" id="GO:0030245">
    <property type="term" value="P:cellulose catabolic process"/>
    <property type="evidence" value="ECO:0007669"/>
    <property type="project" value="UniProtKB-UniPathway"/>
</dbReference>
<dbReference type="PANTHER" id="PTHR42715:SF5">
    <property type="entry name" value="BETA-GLUCOSIDASE M-RELATED"/>
    <property type="match status" value="1"/>
</dbReference>
<dbReference type="InterPro" id="IPR002772">
    <property type="entry name" value="Glyco_hydro_3_C"/>
</dbReference>
<evidence type="ECO:0000256" key="1">
    <source>
        <dbReference type="ARBA" id="ARBA00000448"/>
    </source>
</evidence>
<feature type="non-terminal residue" evidence="15">
    <location>
        <position position="1"/>
    </location>
</feature>
<dbReference type="GO" id="GO:0005576">
    <property type="term" value="C:extracellular region"/>
    <property type="evidence" value="ECO:0007669"/>
    <property type="project" value="UniProtKB-SubCell"/>
</dbReference>
<dbReference type="Pfam" id="PF00933">
    <property type="entry name" value="Glyco_hydro_3"/>
    <property type="match status" value="1"/>
</dbReference>
<dbReference type="InterPro" id="IPR017853">
    <property type="entry name" value="GH"/>
</dbReference>
<comment type="caution">
    <text evidence="15">The sequence shown here is derived from an EMBL/GenBank/DDBJ whole genome shotgun (WGS) entry which is preliminary data.</text>
</comment>
<dbReference type="GO" id="GO:0008422">
    <property type="term" value="F:beta-glucosidase activity"/>
    <property type="evidence" value="ECO:0007669"/>
    <property type="project" value="UniProtKB-EC"/>
</dbReference>
<dbReference type="SMART" id="SM01217">
    <property type="entry name" value="Fn3_like"/>
    <property type="match status" value="1"/>
</dbReference>
<dbReference type="SUPFAM" id="SSF51445">
    <property type="entry name" value="(Trans)glycosidases"/>
    <property type="match status" value="1"/>
</dbReference>
<dbReference type="Gene3D" id="2.60.40.10">
    <property type="entry name" value="Immunoglobulins"/>
    <property type="match status" value="1"/>
</dbReference>
<dbReference type="InterPro" id="IPR036962">
    <property type="entry name" value="Glyco_hydro_3_N_sf"/>
</dbReference>
<evidence type="ECO:0000256" key="11">
    <source>
        <dbReference type="ARBA" id="ARBA00023295"/>
    </source>
</evidence>
<dbReference type="FunFam" id="3.20.20.300:FF:000002">
    <property type="entry name" value="Probable beta-glucosidase"/>
    <property type="match status" value="1"/>
</dbReference>
<dbReference type="PRINTS" id="PR00133">
    <property type="entry name" value="GLHYDRLASE3"/>
</dbReference>
<dbReference type="InterPro" id="IPR019800">
    <property type="entry name" value="Glyco_hydro_3_AS"/>
</dbReference>
<dbReference type="InterPro" id="IPR001764">
    <property type="entry name" value="Glyco_hydro_3_N"/>
</dbReference>
<comment type="pathway">
    <text evidence="3 13">Glycan metabolism; cellulose degradation.</text>
</comment>
<dbReference type="Gene3D" id="3.40.50.620">
    <property type="entry name" value="HUPs"/>
    <property type="match status" value="1"/>
</dbReference>
<dbReference type="InterPro" id="IPR003848">
    <property type="entry name" value="DUF218"/>
</dbReference>
<evidence type="ECO:0000256" key="7">
    <source>
        <dbReference type="ARBA" id="ARBA00022801"/>
    </source>
</evidence>
<accession>A0A166UJU4</accession>
<dbReference type="Gene3D" id="3.20.20.300">
    <property type="entry name" value="Glycoside hydrolase, family 3, N-terminal domain"/>
    <property type="match status" value="1"/>
</dbReference>
<dbReference type="InterPro" id="IPR014729">
    <property type="entry name" value="Rossmann-like_a/b/a_fold"/>
</dbReference>
<proteinExistence type="inferred from homology"/>
<dbReference type="STRING" id="1573173.A0A166UJU4"/>
<dbReference type="SUPFAM" id="SSF52279">
    <property type="entry name" value="Beta-D-glucan exohydrolase, C-terminal domain"/>
    <property type="match status" value="1"/>
</dbReference>
<dbReference type="InterPro" id="IPR026891">
    <property type="entry name" value="Fn3-like"/>
</dbReference>
<evidence type="ECO:0000259" key="14">
    <source>
        <dbReference type="SMART" id="SM01217"/>
    </source>
</evidence>
<dbReference type="CDD" id="cd06259">
    <property type="entry name" value="YdcF-like"/>
    <property type="match status" value="1"/>
</dbReference>
<dbReference type="PANTHER" id="PTHR42715">
    <property type="entry name" value="BETA-GLUCOSIDASE"/>
    <property type="match status" value="1"/>
</dbReference>
<evidence type="ECO:0000256" key="8">
    <source>
        <dbReference type="ARBA" id="ARBA00023001"/>
    </source>
</evidence>
<feature type="domain" description="Fibronectin type III-like" evidence="14">
    <location>
        <begin position="695"/>
        <end position="761"/>
    </location>
</feature>
<keyword evidence="6" id="KW-0732">Signal</keyword>
<evidence type="ECO:0000256" key="2">
    <source>
        <dbReference type="ARBA" id="ARBA00004613"/>
    </source>
</evidence>
<protein>
    <recommendedName>
        <fullName evidence="13">beta-glucosidase</fullName>
        <ecNumber evidence="13">3.2.1.21</ecNumber>
    </recommendedName>
</protein>
<keyword evidence="8" id="KW-0136">Cellulose degradation</keyword>
<dbReference type="Pfam" id="PF01915">
    <property type="entry name" value="Glyco_hydro_3_C"/>
    <property type="match status" value="1"/>
</dbReference>
<keyword evidence="10 13" id="KW-0119">Carbohydrate metabolism</keyword>
<evidence type="ECO:0000256" key="6">
    <source>
        <dbReference type="ARBA" id="ARBA00022729"/>
    </source>
</evidence>